<dbReference type="CDD" id="cd08760">
    <property type="entry name" value="Cyt_b561_FRRS1_like"/>
    <property type="match status" value="1"/>
</dbReference>
<dbReference type="EMBL" id="JBJXBP010000005">
    <property type="protein sequence ID" value="KAL3828943.1"/>
    <property type="molecule type" value="Genomic_DNA"/>
</dbReference>
<feature type="domain" description="DOMON" evidence="11">
    <location>
        <begin position="50"/>
        <end position="175"/>
    </location>
</feature>
<evidence type="ECO:0000256" key="8">
    <source>
        <dbReference type="PIRSR" id="PIRSR037471-1"/>
    </source>
</evidence>
<evidence type="ECO:0000256" key="9">
    <source>
        <dbReference type="SAM" id="Phobius"/>
    </source>
</evidence>
<keyword evidence="3 9" id="KW-0812">Transmembrane</keyword>
<protein>
    <recommendedName>
        <fullName evidence="15">Cytochrome b561 and DOMON domain-containing protein</fullName>
    </recommendedName>
</protein>
<evidence type="ECO:0000256" key="2">
    <source>
        <dbReference type="ARBA" id="ARBA00022448"/>
    </source>
</evidence>
<dbReference type="Gene3D" id="1.20.120.1770">
    <property type="match status" value="1"/>
</dbReference>
<dbReference type="InterPro" id="IPR006593">
    <property type="entry name" value="Cyt_b561/ferric_Rdtase_TM"/>
</dbReference>
<feature type="binding site" description="axial binding residue" evidence="8">
    <location>
        <position position="210"/>
    </location>
    <ligand>
        <name>heme b</name>
        <dbReference type="ChEBI" id="CHEBI:60344"/>
        <label>1</label>
    </ligand>
    <ligandPart>
        <name>Fe</name>
        <dbReference type="ChEBI" id="CHEBI:18248"/>
    </ligandPart>
</feature>
<feature type="signal peptide" evidence="10">
    <location>
        <begin position="1"/>
        <end position="27"/>
    </location>
</feature>
<dbReference type="InterPro" id="IPR017214">
    <property type="entry name" value="UCP037471"/>
</dbReference>
<accession>A0ABD3SXK8</accession>
<dbReference type="AlphaFoldDB" id="A0ABD3SXK8"/>
<gene>
    <name evidence="13" type="ORF">ACJIZ3_017745</name>
</gene>
<keyword evidence="6 9" id="KW-1133">Transmembrane helix</keyword>
<keyword evidence="5" id="KW-0249">Electron transport</keyword>
<evidence type="ECO:0000259" key="11">
    <source>
        <dbReference type="PROSITE" id="PS50836"/>
    </source>
</evidence>
<organism evidence="13 14">
    <name type="scientific">Penstemon smallii</name>
    <dbReference type="NCBI Taxonomy" id="265156"/>
    <lineage>
        <taxon>Eukaryota</taxon>
        <taxon>Viridiplantae</taxon>
        <taxon>Streptophyta</taxon>
        <taxon>Embryophyta</taxon>
        <taxon>Tracheophyta</taxon>
        <taxon>Spermatophyta</taxon>
        <taxon>Magnoliopsida</taxon>
        <taxon>eudicotyledons</taxon>
        <taxon>Gunneridae</taxon>
        <taxon>Pentapetalae</taxon>
        <taxon>asterids</taxon>
        <taxon>lamiids</taxon>
        <taxon>Lamiales</taxon>
        <taxon>Plantaginaceae</taxon>
        <taxon>Cheloneae</taxon>
        <taxon>Penstemon</taxon>
    </lineage>
</organism>
<evidence type="ECO:0000256" key="7">
    <source>
        <dbReference type="ARBA" id="ARBA00023136"/>
    </source>
</evidence>
<keyword evidence="2" id="KW-0813">Transport</keyword>
<evidence type="ECO:0000256" key="3">
    <source>
        <dbReference type="ARBA" id="ARBA00022692"/>
    </source>
</evidence>
<evidence type="ECO:0000256" key="4">
    <source>
        <dbReference type="ARBA" id="ARBA00022729"/>
    </source>
</evidence>
<feature type="transmembrane region" description="Helical" evidence="9">
    <location>
        <begin position="310"/>
        <end position="335"/>
    </location>
</feature>
<keyword evidence="8" id="KW-0408">Iron</keyword>
<evidence type="ECO:0000313" key="13">
    <source>
        <dbReference type="EMBL" id="KAL3828943.1"/>
    </source>
</evidence>
<feature type="transmembrane region" description="Helical" evidence="9">
    <location>
        <begin position="277"/>
        <end position="298"/>
    </location>
</feature>
<feature type="binding site" description="axial binding residue" evidence="8">
    <location>
        <position position="243"/>
    </location>
    <ligand>
        <name>heme b</name>
        <dbReference type="ChEBI" id="CHEBI:60344"/>
        <label>1</label>
    </ligand>
    <ligandPart>
        <name>Fe</name>
        <dbReference type="ChEBI" id="CHEBI:18248"/>
    </ligandPart>
</feature>
<name>A0ABD3SXK8_9LAMI</name>
<evidence type="ECO:0000256" key="10">
    <source>
        <dbReference type="SAM" id="SignalP"/>
    </source>
</evidence>
<evidence type="ECO:0000256" key="1">
    <source>
        <dbReference type="ARBA" id="ARBA00004370"/>
    </source>
</evidence>
<feature type="transmembrane region" description="Helical" evidence="9">
    <location>
        <begin position="246"/>
        <end position="265"/>
    </location>
</feature>
<evidence type="ECO:0000259" key="12">
    <source>
        <dbReference type="PROSITE" id="PS50939"/>
    </source>
</evidence>
<dbReference type="GO" id="GO:0016020">
    <property type="term" value="C:membrane"/>
    <property type="evidence" value="ECO:0007669"/>
    <property type="project" value="UniProtKB-SubCell"/>
</dbReference>
<dbReference type="PANTHER" id="PTHR23130">
    <property type="entry name" value="CYTOCHROME B561 AND DOMON DOMAIN-CONTAINING PROTEIN"/>
    <property type="match status" value="1"/>
</dbReference>
<keyword evidence="14" id="KW-1185">Reference proteome</keyword>
<evidence type="ECO:0000313" key="14">
    <source>
        <dbReference type="Proteomes" id="UP001634393"/>
    </source>
</evidence>
<dbReference type="PROSITE" id="PS50836">
    <property type="entry name" value="DOMON"/>
    <property type="match status" value="1"/>
</dbReference>
<feature type="chain" id="PRO_5044781750" description="Cytochrome b561 and DOMON domain-containing protein" evidence="10">
    <location>
        <begin position="28"/>
        <end position="350"/>
    </location>
</feature>
<proteinExistence type="predicted"/>
<feature type="transmembrane region" description="Helical" evidence="9">
    <location>
        <begin position="205"/>
        <end position="225"/>
    </location>
</feature>
<dbReference type="PIRSF" id="PIRSF037471">
    <property type="entry name" value="UCP037471"/>
    <property type="match status" value="1"/>
</dbReference>
<keyword evidence="8" id="KW-0479">Metal-binding</keyword>
<sequence>MASSSLILTTTLLLAVTTLSLISLSHSATCDLQTFTQNHHYNFCTDLPTLNSYLHWTFDSTNSTLSIAFIAPPSTPNGWISWAINPNVSGTVGSQALIAFREANGEMTVKTYDITSYGPVKESRVWYEVRNSIFATLVLPEKGKTTVNQLWQVGGSVTGGVPDTHGSLDLLIGESKGVTGDDNDRINKKNVRFWYLKTVKSADPAWFLIHAFFQVAAYVIGVAGWGTGLKLGSESDVVMHAGHGRIGISIFVLATVQICAVFLRPDKDHKYRIYWNIYHYSVGYAILILGIFNVLGGFRMLKPDPKYIIINAYFAVIFVLVGISILLEIITWIIVIKNKKCSRSPISTMV</sequence>
<evidence type="ECO:0008006" key="15">
    <source>
        <dbReference type="Google" id="ProtNLM"/>
    </source>
</evidence>
<dbReference type="Pfam" id="PF04526">
    <property type="entry name" value="DUF568"/>
    <property type="match status" value="1"/>
</dbReference>
<keyword evidence="4 10" id="KW-0732">Signal</keyword>
<dbReference type="Proteomes" id="UP001634393">
    <property type="component" value="Unassembled WGS sequence"/>
</dbReference>
<dbReference type="CDD" id="cd09629">
    <property type="entry name" value="DOMON_CIL1_like"/>
    <property type="match status" value="1"/>
</dbReference>
<reference evidence="13 14" key="1">
    <citation type="submission" date="2024-12" db="EMBL/GenBank/DDBJ databases">
        <title>The unique morphological basis and parallel evolutionary history of personate flowers in Penstemon.</title>
        <authorList>
            <person name="Depatie T.H."/>
            <person name="Wessinger C.A."/>
        </authorList>
    </citation>
    <scope>NUCLEOTIDE SEQUENCE [LARGE SCALE GENOMIC DNA]</scope>
    <source>
        <strain evidence="13">WTNN_2</strain>
        <tissue evidence="13">Leaf</tissue>
    </source>
</reference>
<dbReference type="PROSITE" id="PS50939">
    <property type="entry name" value="CYTOCHROME_B561"/>
    <property type="match status" value="1"/>
</dbReference>
<dbReference type="PANTHER" id="PTHR23130:SF195">
    <property type="entry name" value="CYTOCHROME B561 AND DOMON DOMAIN-CONTAINING PROTEIN"/>
    <property type="match status" value="1"/>
</dbReference>
<evidence type="ECO:0000256" key="5">
    <source>
        <dbReference type="ARBA" id="ARBA00022982"/>
    </source>
</evidence>
<feature type="binding site" description="axial binding residue" evidence="8">
    <location>
        <position position="279"/>
    </location>
    <ligand>
        <name>heme b</name>
        <dbReference type="ChEBI" id="CHEBI:60344"/>
        <label>1</label>
    </ligand>
    <ligandPart>
        <name>Fe</name>
        <dbReference type="ChEBI" id="CHEBI:18248"/>
    </ligandPart>
</feature>
<feature type="domain" description="Cytochrome b561" evidence="12">
    <location>
        <begin position="133"/>
        <end position="336"/>
    </location>
</feature>
<dbReference type="InterPro" id="IPR045265">
    <property type="entry name" value="AIR12_DOMON"/>
</dbReference>
<comment type="subcellular location">
    <subcellularLocation>
        <location evidence="1">Membrane</location>
    </subcellularLocation>
</comment>
<dbReference type="SMART" id="SM00665">
    <property type="entry name" value="B561"/>
    <property type="match status" value="1"/>
</dbReference>
<evidence type="ECO:0000256" key="6">
    <source>
        <dbReference type="ARBA" id="ARBA00022989"/>
    </source>
</evidence>
<comment type="caution">
    <text evidence="13">The sequence shown here is derived from an EMBL/GenBank/DDBJ whole genome shotgun (WGS) entry which is preliminary data.</text>
</comment>
<dbReference type="Pfam" id="PF03188">
    <property type="entry name" value="Cytochrom_B561"/>
    <property type="match status" value="1"/>
</dbReference>
<keyword evidence="7 9" id="KW-0472">Membrane</keyword>
<dbReference type="InterPro" id="IPR005018">
    <property type="entry name" value="DOMON_domain"/>
</dbReference>